<dbReference type="EMBL" id="BAAAOP010000012">
    <property type="protein sequence ID" value="GAA2190047.1"/>
    <property type="molecule type" value="Genomic_DNA"/>
</dbReference>
<keyword evidence="3" id="KW-1185">Reference proteome</keyword>
<evidence type="ECO:0000313" key="3">
    <source>
        <dbReference type="Proteomes" id="UP001501084"/>
    </source>
</evidence>
<sequence>MTRDPAEAIAQLQAATAQLDARTRAMAAAREQREAARRDEAVKTAEARRRGEHGRDWQILQQRIDLGQTSEFAVLQGLDLSTEARAVRTAMGKTLGELEDAAEEEHEGPVPLTPEMVEAQQRLVETLQRLRESTRASGLQ</sequence>
<dbReference type="RefSeq" id="WP_090146691.1">
    <property type="nucleotide sequence ID" value="NZ_BAAAOP010000012.1"/>
</dbReference>
<dbReference type="Proteomes" id="UP001501084">
    <property type="component" value="Unassembled WGS sequence"/>
</dbReference>
<evidence type="ECO:0000313" key="2">
    <source>
        <dbReference type="EMBL" id="GAA2190047.1"/>
    </source>
</evidence>
<protein>
    <submittedName>
        <fullName evidence="2">Uncharacterized protein</fullName>
    </submittedName>
</protein>
<name>A0ABP5N0F4_9MICO</name>
<comment type="caution">
    <text evidence="2">The sequence shown here is derived from an EMBL/GenBank/DDBJ whole genome shotgun (WGS) entry which is preliminary data.</text>
</comment>
<accession>A0ABP5N0F4</accession>
<feature type="region of interest" description="Disordered" evidence="1">
    <location>
        <begin position="23"/>
        <end position="54"/>
    </location>
</feature>
<reference evidence="3" key="1">
    <citation type="journal article" date="2019" name="Int. J. Syst. Evol. Microbiol.">
        <title>The Global Catalogue of Microorganisms (GCM) 10K type strain sequencing project: providing services to taxonomists for standard genome sequencing and annotation.</title>
        <authorList>
            <consortium name="The Broad Institute Genomics Platform"/>
            <consortium name="The Broad Institute Genome Sequencing Center for Infectious Disease"/>
            <person name="Wu L."/>
            <person name="Ma J."/>
        </authorList>
    </citation>
    <scope>NUCLEOTIDE SEQUENCE [LARGE SCALE GENOMIC DNA]</scope>
    <source>
        <strain evidence="3">JCM 14919</strain>
    </source>
</reference>
<evidence type="ECO:0000256" key="1">
    <source>
        <dbReference type="SAM" id="MobiDB-lite"/>
    </source>
</evidence>
<proteinExistence type="predicted"/>
<organism evidence="2 3">
    <name type="scientific">Leucobacter alluvii</name>
    <dbReference type="NCBI Taxonomy" id="340321"/>
    <lineage>
        <taxon>Bacteria</taxon>
        <taxon>Bacillati</taxon>
        <taxon>Actinomycetota</taxon>
        <taxon>Actinomycetes</taxon>
        <taxon>Micrococcales</taxon>
        <taxon>Microbacteriaceae</taxon>
        <taxon>Leucobacter</taxon>
    </lineage>
</organism>
<feature type="compositionally biased region" description="Basic and acidic residues" evidence="1">
    <location>
        <begin position="30"/>
        <end position="54"/>
    </location>
</feature>
<gene>
    <name evidence="2" type="ORF">GCM10009786_25740</name>
</gene>